<dbReference type="Pfam" id="PF13176">
    <property type="entry name" value="TPR_7"/>
    <property type="match status" value="1"/>
</dbReference>
<dbReference type="InParanoid" id="A0A409YF08"/>
<dbReference type="Gene3D" id="1.10.150.160">
    <property type="match status" value="1"/>
</dbReference>
<feature type="repeat" description="TPR" evidence="1">
    <location>
        <begin position="134"/>
        <end position="167"/>
    </location>
</feature>
<keyword evidence="4" id="KW-1185">Reference proteome</keyword>
<dbReference type="EMBL" id="NHTK01001232">
    <property type="protein sequence ID" value="PPR01609.1"/>
    <property type="molecule type" value="Genomic_DNA"/>
</dbReference>
<evidence type="ECO:0000256" key="2">
    <source>
        <dbReference type="SAM" id="MobiDB-lite"/>
    </source>
</evidence>
<evidence type="ECO:0008006" key="5">
    <source>
        <dbReference type="Google" id="ProtNLM"/>
    </source>
</evidence>
<feature type="region of interest" description="Disordered" evidence="2">
    <location>
        <begin position="69"/>
        <end position="118"/>
    </location>
</feature>
<comment type="caution">
    <text evidence="3">The sequence shown here is derived from an EMBL/GenBank/DDBJ whole genome shotgun (WGS) entry which is preliminary data.</text>
</comment>
<dbReference type="InterPro" id="IPR011990">
    <property type="entry name" value="TPR-like_helical_dom_sf"/>
</dbReference>
<dbReference type="PANTHER" id="PTHR46014">
    <property type="entry name" value="TETRATRICOPEPTIDE REPEAT PROTEIN 1"/>
    <property type="match status" value="1"/>
</dbReference>
<dbReference type="SUPFAM" id="SSF48452">
    <property type="entry name" value="TPR-like"/>
    <property type="match status" value="1"/>
</dbReference>
<feature type="compositionally biased region" description="Low complexity" evidence="2">
    <location>
        <begin position="1"/>
        <end position="16"/>
    </location>
</feature>
<evidence type="ECO:0000313" key="3">
    <source>
        <dbReference type="EMBL" id="PPR01609.1"/>
    </source>
</evidence>
<evidence type="ECO:0000313" key="4">
    <source>
        <dbReference type="Proteomes" id="UP000284842"/>
    </source>
</evidence>
<accession>A0A409YF08</accession>
<dbReference type="Gene3D" id="1.25.40.10">
    <property type="entry name" value="Tetratricopeptide repeat domain"/>
    <property type="match status" value="1"/>
</dbReference>
<dbReference type="OrthoDB" id="1872379at2759"/>
<organism evidence="3 4">
    <name type="scientific">Panaeolus cyanescens</name>
    <dbReference type="NCBI Taxonomy" id="181874"/>
    <lineage>
        <taxon>Eukaryota</taxon>
        <taxon>Fungi</taxon>
        <taxon>Dikarya</taxon>
        <taxon>Basidiomycota</taxon>
        <taxon>Agaricomycotina</taxon>
        <taxon>Agaricomycetes</taxon>
        <taxon>Agaricomycetidae</taxon>
        <taxon>Agaricales</taxon>
        <taxon>Agaricineae</taxon>
        <taxon>Galeropsidaceae</taxon>
        <taxon>Panaeolus</taxon>
    </lineage>
</organism>
<gene>
    <name evidence="3" type="ORF">CVT24_005760</name>
</gene>
<name>A0A409YF08_9AGAR</name>
<dbReference type="PROSITE" id="PS50005">
    <property type="entry name" value="TPR"/>
    <property type="match status" value="1"/>
</dbReference>
<dbReference type="AlphaFoldDB" id="A0A409YF08"/>
<feature type="region of interest" description="Disordered" evidence="2">
    <location>
        <begin position="1"/>
        <end position="20"/>
    </location>
</feature>
<protein>
    <recommendedName>
        <fullName evidence="5">Tetratricopeptide repeat protein 1</fullName>
    </recommendedName>
</protein>
<proteinExistence type="predicted"/>
<dbReference type="InterPro" id="IPR052769">
    <property type="entry name" value="TPR_domain_protein"/>
</dbReference>
<dbReference type="STRING" id="181874.A0A409YF08"/>
<reference evidence="3 4" key="1">
    <citation type="journal article" date="2018" name="Evol. Lett.">
        <title>Horizontal gene cluster transfer increased hallucinogenic mushroom diversity.</title>
        <authorList>
            <person name="Reynolds H.T."/>
            <person name="Vijayakumar V."/>
            <person name="Gluck-Thaler E."/>
            <person name="Korotkin H.B."/>
            <person name="Matheny P.B."/>
            <person name="Slot J.C."/>
        </authorList>
    </citation>
    <scope>NUCLEOTIDE SEQUENCE [LARGE SCALE GENOMIC DNA]</scope>
    <source>
        <strain evidence="3 4">2629</strain>
    </source>
</reference>
<dbReference type="PANTHER" id="PTHR46014:SF1">
    <property type="entry name" value="TETRATRICOPEPTIDE REPEAT PROTEIN 1"/>
    <property type="match status" value="1"/>
</dbReference>
<evidence type="ECO:0000256" key="1">
    <source>
        <dbReference type="PROSITE-ProRule" id="PRU00339"/>
    </source>
</evidence>
<sequence length="271" mass="29866">MSDTPTSQQPSSPPTQNVEAEHVNIELQDEDLNAVLEIANERKQSGNDAFRSGKWEEALALYEAALNALPRRRGDESNNVNHDVEDDDEDSLDPPTASPPKGKGKGKEEDQDEHGEVVSPEVKALKEKCAQLRSVLNANIGACYVKMGDHKKAVEACTEALKDDPSYIKALERRASSNDILDTWSSLTAAQEDYQKLLSLSTLPASQRPIIARKLQNVKPRVEAAQKRETAEMMDKLKGLGNNILGKFGLSTDNFKFEPNGQGGYSMNFVR</sequence>
<dbReference type="InterPro" id="IPR019734">
    <property type="entry name" value="TPR_rpt"/>
</dbReference>
<keyword evidence="1" id="KW-0802">TPR repeat</keyword>
<dbReference type="SMART" id="SM00028">
    <property type="entry name" value="TPR"/>
    <property type="match status" value="2"/>
</dbReference>
<dbReference type="Proteomes" id="UP000284842">
    <property type="component" value="Unassembled WGS sequence"/>
</dbReference>